<dbReference type="Proteomes" id="UP000667349">
    <property type="component" value="Unassembled WGS sequence"/>
</dbReference>
<dbReference type="Gene3D" id="3.30.420.10">
    <property type="entry name" value="Ribonuclease H-like superfamily/Ribonuclease H"/>
    <property type="match status" value="1"/>
</dbReference>
<organism evidence="3 5">
    <name type="scientific">Acromyrmex insinuator</name>
    <dbReference type="NCBI Taxonomy" id="230686"/>
    <lineage>
        <taxon>Eukaryota</taxon>
        <taxon>Metazoa</taxon>
        <taxon>Ecdysozoa</taxon>
        <taxon>Arthropoda</taxon>
        <taxon>Hexapoda</taxon>
        <taxon>Insecta</taxon>
        <taxon>Pterygota</taxon>
        <taxon>Neoptera</taxon>
        <taxon>Endopterygota</taxon>
        <taxon>Hymenoptera</taxon>
        <taxon>Apocrita</taxon>
        <taxon>Aculeata</taxon>
        <taxon>Formicoidea</taxon>
        <taxon>Formicidae</taxon>
        <taxon>Myrmicinae</taxon>
        <taxon>Acromyrmex</taxon>
    </lineage>
</organism>
<evidence type="ECO:0000313" key="2">
    <source>
        <dbReference type="EMBL" id="KAG5307455.1"/>
    </source>
</evidence>
<sequence length="115" mass="13315">MGRIHRIRPEYRDPENWSLLHDNAPSHFMIVRQCLARNRVSVLNHPPYSSAPCNFSLFPKLKLKLKGRFFDNIPTIQSASTQAIEAIPQTELEHAFESLLNCCNKCIEARGEYFE</sequence>
<dbReference type="AlphaFoldDB" id="A0A836J7T7"/>
<evidence type="ECO:0000313" key="4">
    <source>
        <dbReference type="EMBL" id="KAG5309388.1"/>
    </source>
</evidence>
<dbReference type="EMBL" id="JAANHZ010000736">
    <property type="protein sequence ID" value="KAG5307455.1"/>
    <property type="molecule type" value="Genomic_DNA"/>
</dbReference>
<feature type="non-terminal residue" evidence="3">
    <location>
        <position position="115"/>
    </location>
</feature>
<proteinExistence type="predicted"/>
<accession>A0A836J7T7</accession>
<dbReference type="PANTHER" id="PTHR46060:SF1">
    <property type="entry name" value="MARINER MOS1 TRANSPOSASE-LIKE PROTEIN"/>
    <property type="match status" value="1"/>
</dbReference>
<gene>
    <name evidence="3" type="primary">Setmar_156</name>
    <name evidence="4" type="synonym">Setmar_138</name>
    <name evidence="2" type="synonym">Setmar_165</name>
    <name evidence="1" type="synonym">Setmar_195</name>
    <name evidence="1" type="ORF">G6Z75_0004608</name>
    <name evidence="4" type="ORF">G6Z75_0006274</name>
    <name evidence="3" type="ORF">G6Z75_0009836</name>
    <name evidence="2" type="ORF">G6Z75_0013964</name>
</gene>
<dbReference type="PANTHER" id="PTHR46060">
    <property type="entry name" value="MARINER MOS1 TRANSPOSASE-LIKE PROTEIN"/>
    <property type="match status" value="1"/>
</dbReference>
<dbReference type="EMBL" id="JAANHZ010000838">
    <property type="protein sequence ID" value="KAG5306281.1"/>
    <property type="molecule type" value="Genomic_DNA"/>
</dbReference>
<evidence type="ECO:0000313" key="5">
    <source>
        <dbReference type="Proteomes" id="UP000667349"/>
    </source>
</evidence>
<feature type="non-terminal residue" evidence="3">
    <location>
        <position position="1"/>
    </location>
</feature>
<dbReference type="EMBL" id="JAANHZ010000705">
    <property type="protein sequence ID" value="KAG5308056.1"/>
    <property type="molecule type" value="Genomic_DNA"/>
</dbReference>
<dbReference type="GO" id="GO:0003676">
    <property type="term" value="F:nucleic acid binding"/>
    <property type="evidence" value="ECO:0007669"/>
    <property type="project" value="InterPro"/>
</dbReference>
<protein>
    <submittedName>
        <fullName evidence="3">SETMR methyltransferase</fullName>
    </submittedName>
</protein>
<dbReference type="GO" id="GO:0032259">
    <property type="term" value="P:methylation"/>
    <property type="evidence" value="ECO:0007669"/>
    <property type="project" value="UniProtKB-KW"/>
</dbReference>
<comment type="caution">
    <text evidence="3">The sequence shown here is derived from an EMBL/GenBank/DDBJ whole genome shotgun (WGS) entry which is preliminary data.</text>
</comment>
<keyword evidence="3" id="KW-0489">Methyltransferase</keyword>
<keyword evidence="5" id="KW-1185">Reference proteome</keyword>
<dbReference type="EMBL" id="JAANHZ010000599">
    <property type="protein sequence ID" value="KAG5309388.1"/>
    <property type="molecule type" value="Genomic_DNA"/>
</dbReference>
<dbReference type="InterPro" id="IPR036397">
    <property type="entry name" value="RNaseH_sf"/>
</dbReference>
<evidence type="ECO:0000313" key="1">
    <source>
        <dbReference type="EMBL" id="KAG5306281.1"/>
    </source>
</evidence>
<evidence type="ECO:0000313" key="3">
    <source>
        <dbReference type="EMBL" id="KAG5308056.1"/>
    </source>
</evidence>
<dbReference type="InterPro" id="IPR052709">
    <property type="entry name" value="Transposase-MT_Hybrid"/>
</dbReference>
<keyword evidence="3" id="KW-0808">Transferase</keyword>
<dbReference type="GO" id="GO:0008168">
    <property type="term" value="F:methyltransferase activity"/>
    <property type="evidence" value="ECO:0007669"/>
    <property type="project" value="UniProtKB-KW"/>
</dbReference>
<reference evidence="3" key="1">
    <citation type="submission" date="2020-02" db="EMBL/GenBank/DDBJ databases">
        <title>Relaxed selection underlies rapid genomic changes in the transitions from sociality to social parasitism in ants.</title>
        <authorList>
            <person name="Bi X."/>
        </authorList>
    </citation>
    <scope>NUCLEOTIDE SEQUENCE</scope>
    <source>
        <strain evidence="3">BGI-DK2013a</strain>
        <tissue evidence="3">Whole body</tissue>
    </source>
</reference>
<name>A0A836J7T7_9HYME</name>